<reference evidence="8 9" key="1">
    <citation type="submission" date="2016-10" db="EMBL/GenBank/DDBJ databases">
        <authorList>
            <person name="Varghese N."/>
            <person name="Submissions S."/>
        </authorList>
    </citation>
    <scope>NUCLEOTIDE SEQUENCE [LARGE SCALE GENOMIC DNA]</scope>
    <source>
        <strain evidence="8 9">DSM 21822</strain>
    </source>
</reference>
<keyword evidence="9" id="KW-1185">Reference proteome</keyword>
<evidence type="ECO:0000256" key="5">
    <source>
        <dbReference type="ARBA" id="ARBA00023136"/>
    </source>
</evidence>
<dbReference type="InterPro" id="IPR003856">
    <property type="entry name" value="LPS_length_determ_N"/>
</dbReference>
<feature type="transmembrane region" description="Helical" evidence="6">
    <location>
        <begin position="419"/>
        <end position="441"/>
    </location>
</feature>
<evidence type="ECO:0000256" key="6">
    <source>
        <dbReference type="SAM" id="Phobius"/>
    </source>
</evidence>
<organism evidence="8 9">
    <name type="scientific">Neomesorhizobium albiziae</name>
    <dbReference type="NCBI Taxonomy" id="335020"/>
    <lineage>
        <taxon>Bacteria</taxon>
        <taxon>Pseudomonadati</taxon>
        <taxon>Pseudomonadota</taxon>
        <taxon>Alphaproteobacteria</taxon>
        <taxon>Hyphomicrobiales</taxon>
        <taxon>Phyllobacteriaceae</taxon>
        <taxon>Neomesorhizobium</taxon>
    </lineage>
</organism>
<keyword evidence="2" id="KW-1003">Cell membrane</keyword>
<evidence type="ECO:0000256" key="4">
    <source>
        <dbReference type="ARBA" id="ARBA00022989"/>
    </source>
</evidence>
<evidence type="ECO:0000313" key="9">
    <source>
        <dbReference type="Proteomes" id="UP000323300"/>
    </source>
</evidence>
<keyword evidence="4 6" id="KW-1133">Transmembrane helix</keyword>
<evidence type="ECO:0000313" key="8">
    <source>
        <dbReference type="EMBL" id="SFK19594.1"/>
    </source>
</evidence>
<feature type="transmembrane region" description="Helical" evidence="6">
    <location>
        <begin position="21"/>
        <end position="42"/>
    </location>
</feature>
<evidence type="ECO:0000256" key="3">
    <source>
        <dbReference type="ARBA" id="ARBA00022692"/>
    </source>
</evidence>
<dbReference type="GO" id="GO:0004713">
    <property type="term" value="F:protein tyrosine kinase activity"/>
    <property type="evidence" value="ECO:0007669"/>
    <property type="project" value="TreeGrafter"/>
</dbReference>
<dbReference type="Pfam" id="PF02706">
    <property type="entry name" value="Wzz"/>
    <property type="match status" value="1"/>
</dbReference>
<evidence type="ECO:0000259" key="7">
    <source>
        <dbReference type="Pfam" id="PF02706"/>
    </source>
</evidence>
<feature type="domain" description="Polysaccharide chain length determinant N-terminal" evidence="7">
    <location>
        <begin position="7"/>
        <end position="82"/>
    </location>
</feature>
<dbReference type="Proteomes" id="UP000323300">
    <property type="component" value="Unassembled WGS sequence"/>
</dbReference>
<comment type="subcellular location">
    <subcellularLocation>
        <location evidence="1">Cell membrane</location>
        <topology evidence="1">Multi-pass membrane protein</topology>
    </subcellularLocation>
</comment>
<keyword evidence="5 6" id="KW-0472">Membrane</keyword>
<keyword evidence="3 6" id="KW-0812">Transmembrane</keyword>
<dbReference type="PANTHER" id="PTHR32309:SF13">
    <property type="entry name" value="FERRIC ENTEROBACTIN TRANSPORT PROTEIN FEPE"/>
    <property type="match status" value="1"/>
</dbReference>
<name>A0A1I3XJ37_9HYPH</name>
<accession>A0A1I3XJ37</accession>
<protein>
    <submittedName>
        <fullName evidence="8">Polysaccharide chain length determinant protein, PEP-CTERM locus subfamily</fullName>
    </submittedName>
</protein>
<proteinExistence type="predicted"/>
<evidence type="ECO:0000256" key="1">
    <source>
        <dbReference type="ARBA" id="ARBA00004651"/>
    </source>
</evidence>
<evidence type="ECO:0000256" key="2">
    <source>
        <dbReference type="ARBA" id="ARBA00022475"/>
    </source>
</evidence>
<gene>
    <name evidence="8" type="ORF">SAMN04488498_103295</name>
</gene>
<dbReference type="EMBL" id="FOSL01000003">
    <property type="protein sequence ID" value="SFK19594.1"/>
    <property type="molecule type" value="Genomic_DNA"/>
</dbReference>
<dbReference type="GO" id="GO:0005886">
    <property type="term" value="C:plasma membrane"/>
    <property type="evidence" value="ECO:0007669"/>
    <property type="project" value="UniProtKB-SubCell"/>
</dbReference>
<dbReference type="InterPro" id="IPR050445">
    <property type="entry name" value="Bact_polysacc_biosynth/exp"/>
</dbReference>
<sequence length="521" mass="57628">MGAGLGDIDFRFYASIVLRRLPYFLAVAAFLAAAGIVIAYLLPPVYRASARILVEDPQISADMVRPTVSTNAIAQLQVIEQEITTRENLLALAERMNVYAARKTKLADADIVDNMRSRISFEQLQLNTGEGRGATIFNVSFEARDPALAARVVNELVTFILNKNMNLRTSRAGDTMQFFDQEVKRLGGILTKLEAQILDFKNANKEALPDSLDFRRNQQSTQQERLLLLEREEAGLRTRRTNLVQMFETTGKLMNAGPVSPDQQMLQDLNRALSEQLAIFAEGSPNVVTLQTRIAALQKKIQTGQDEKQNGKAGPSELDLQLSEIDERLAFISRERSSITAYLSELEKSIAATPNNETLLNSLERQRANIQTQYNLMVARLAEASAGEQIEIRSKGGRFSVVEPATAPTDPVSPNRKRIAGLGIAGGFACGLGLVVLLELLNRSIRRPSELAQVLQAQPLATIPYIWVAGEKQDKHRRMAVGCAIAAITSFIFLAALHFYRTPLRTVFEAFLVALDSSRVL</sequence>
<dbReference type="AlphaFoldDB" id="A0A1I3XJ37"/>
<dbReference type="PANTHER" id="PTHR32309">
    <property type="entry name" value="TYROSINE-PROTEIN KINASE"/>
    <property type="match status" value="1"/>
</dbReference>
<feature type="transmembrane region" description="Helical" evidence="6">
    <location>
        <begin position="479"/>
        <end position="500"/>
    </location>
</feature>